<evidence type="ECO:0000313" key="1">
    <source>
        <dbReference type="EMBL" id="CAI9786566.1"/>
    </source>
</evidence>
<protein>
    <submittedName>
        <fullName evidence="1">Uncharacterized protein</fullName>
    </submittedName>
</protein>
<gene>
    <name evidence="1" type="ORF">FPE_LOCUS33996</name>
</gene>
<dbReference type="Proteomes" id="UP000834106">
    <property type="component" value="Chromosome 22"/>
</dbReference>
<keyword evidence="2" id="KW-1185">Reference proteome</keyword>
<organism evidence="1 2">
    <name type="scientific">Fraxinus pennsylvanica</name>
    <dbReference type="NCBI Taxonomy" id="56036"/>
    <lineage>
        <taxon>Eukaryota</taxon>
        <taxon>Viridiplantae</taxon>
        <taxon>Streptophyta</taxon>
        <taxon>Embryophyta</taxon>
        <taxon>Tracheophyta</taxon>
        <taxon>Spermatophyta</taxon>
        <taxon>Magnoliopsida</taxon>
        <taxon>eudicotyledons</taxon>
        <taxon>Gunneridae</taxon>
        <taxon>Pentapetalae</taxon>
        <taxon>asterids</taxon>
        <taxon>lamiids</taxon>
        <taxon>Lamiales</taxon>
        <taxon>Oleaceae</taxon>
        <taxon>Oleeae</taxon>
        <taxon>Fraxinus</taxon>
    </lineage>
</organism>
<dbReference type="AlphaFoldDB" id="A0AAD2EFT6"/>
<reference evidence="1" key="1">
    <citation type="submission" date="2023-05" db="EMBL/GenBank/DDBJ databases">
        <authorList>
            <person name="Huff M."/>
        </authorList>
    </citation>
    <scope>NUCLEOTIDE SEQUENCE</scope>
</reference>
<name>A0AAD2EFT6_9LAMI</name>
<dbReference type="EMBL" id="OU503057">
    <property type="protein sequence ID" value="CAI9786566.1"/>
    <property type="molecule type" value="Genomic_DNA"/>
</dbReference>
<accession>A0AAD2EFT6</accession>
<proteinExistence type="predicted"/>
<sequence length="219" mass="24992">MTFTAADTSSTDRKPYIRKAYHLKSPKWKDCDNTCDRSDIFSNLKNKRDLGKDNQTGNLLTLQLNGSSQENLSYTGLSKGSPTGSVECTELHLRNLQTHSLIDLYFPQVSPDLENGVLTTEIIKEEDDRKIKPDNHSSMLGLECVYQIRVSSKEQPSMNLRRQSTKNRPLTARLLDFDKWTFVLKESTLSFSSSFVKLRSRWSLELNEAPALPEVEERS</sequence>
<evidence type="ECO:0000313" key="2">
    <source>
        <dbReference type="Proteomes" id="UP000834106"/>
    </source>
</evidence>